<organism evidence="4 5">
    <name type="scientific">Synergistes jonesii</name>
    <dbReference type="NCBI Taxonomy" id="2754"/>
    <lineage>
        <taxon>Bacteria</taxon>
        <taxon>Thermotogati</taxon>
        <taxon>Synergistota</taxon>
        <taxon>Synergistia</taxon>
        <taxon>Synergistales</taxon>
        <taxon>Synergistaceae</taxon>
        <taxon>Synergistes</taxon>
    </lineage>
</organism>
<feature type="region of interest" description="Disordered" evidence="1">
    <location>
        <begin position="385"/>
        <end position="413"/>
    </location>
</feature>
<dbReference type="EMBL" id="JMKI01000026">
    <property type="protein sequence ID" value="KEJ92531.1"/>
    <property type="molecule type" value="Genomic_DNA"/>
</dbReference>
<feature type="compositionally biased region" description="Low complexity" evidence="1">
    <location>
        <begin position="394"/>
        <end position="412"/>
    </location>
</feature>
<evidence type="ECO:0000259" key="3">
    <source>
        <dbReference type="Pfam" id="PF08486"/>
    </source>
</evidence>
<dbReference type="GeneID" id="90983405"/>
<feature type="domain" description="Sporulation stage II protein D amidase enhancer LytB N-terminal" evidence="3">
    <location>
        <begin position="103"/>
        <end position="189"/>
    </location>
</feature>
<dbReference type="RefSeq" id="WP_037975648.1">
    <property type="nucleotide sequence ID" value="NZ_JMKI01000026.1"/>
</dbReference>
<dbReference type="GO" id="GO:0030288">
    <property type="term" value="C:outer membrane-bounded periplasmic space"/>
    <property type="evidence" value="ECO:0007669"/>
    <property type="project" value="TreeGrafter"/>
</dbReference>
<dbReference type="PANTHER" id="PTHR30032">
    <property type="entry name" value="N-ACETYLMURAMOYL-L-ALANINE AMIDASE-RELATED"/>
    <property type="match status" value="1"/>
</dbReference>
<dbReference type="GO" id="GO:0030435">
    <property type="term" value="P:sporulation resulting in formation of a cellular spore"/>
    <property type="evidence" value="ECO:0007669"/>
    <property type="project" value="InterPro"/>
</dbReference>
<dbReference type="PATRIC" id="fig|2754.20.peg.823"/>
<dbReference type="eggNOG" id="COG2385">
    <property type="taxonomic scope" value="Bacteria"/>
</dbReference>
<protein>
    <recommendedName>
        <fullName evidence="3">Sporulation stage II protein D amidase enhancer LytB N-terminal domain-containing protein</fullName>
    </recommendedName>
</protein>
<dbReference type="OrthoDB" id="9794671at2"/>
<reference evidence="4 5" key="1">
    <citation type="submission" date="2014-04" db="EMBL/GenBank/DDBJ databases">
        <title>Draft Genome Sequence of Synergistes jonesii.</title>
        <authorList>
            <person name="Coil D.A."/>
            <person name="Eisen J.A."/>
            <person name="Holland-Moritz H.E."/>
        </authorList>
    </citation>
    <scope>NUCLEOTIDE SEQUENCE [LARGE SCALE GENOMIC DNA]</scope>
    <source>
        <strain evidence="4 5">78-1</strain>
    </source>
</reference>
<dbReference type="InterPro" id="IPR013693">
    <property type="entry name" value="SpoIID/LytB_N"/>
</dbReference>
<dbReference type="AlphaFoldDB" id="A0A073ISW6"/>
<evidence type="ECO:0000313" key="4">
    <source>
        <dbReference type="EMBL" id="KEJ92531.1"/>
    </source>
</evidence>
<name>A0A073ISW6_9BACT</name>
<comment type="caution">
    <text evidence="4">The sequence shown here is derived from an EMBL/GenBank/DDBJ whole genome shotgun (WGS) entry which is preliminary data.</text>
</comment>
<dbReference type="InterPro" id="IPR051922">
    <property type="entry name" value="Bact_Sporulation_Assoc"/>
</dbReference>
<dbReference type="NCBIfam" id="TIGR02669">
    <property type="entry name" value="SpoIID_LytB"/>
    <property type="match status" value="1"/>
</dbReference>
<keyword evidence="2" id="KW-0732">Signal</keyword>
<dbReference type="STRING" id="2754.EH55_03480"/>
<dbReference type="PANTHER" id="PTHR30032:SF4">
    <property type="entry name" value="AMIDASE ENHANCER"/>
    <property type="match status" value="1"/>
</dbReference>
<accession>A0A073ISW6</accession>
<feature type="signal peptide" evidence="2">
    <location>
        <begin position="1"/>
        <end position="19"/>
    </location>
</feature>
<evidence type="ECO:0000256" key="2">
    <source>
        <dbReference type="SAM" id="SignalP"/>
    </source>
</evidence>
<dbReference type="Proteomes" id="UP000027665">
    <property type="component" value="Unassembled WGS sequence"/>
</dbReference>
<keyword evidence="5" id="KW-1185">Reference proteome</keyword>
<proteinExistence type="predicted"/>
<dbReference type="InterPro" id="IPR013486">
    <property type="entry name" value="SpoIID/LytB"/>
</dbReference>
<feature type="chain" id="PRO_5001691476" description="Sporulation stage II protein D amidase enhancer LytB N-terminal domain-containing protein" evidence="2">
    <location>
        <begin position="20"/>
        <end position="471"/>
    </location>
</feature>
<evidence type="ECO:0000256" key="1">
    <source>
        <dbReference type="SAM" id="MobiDB-lite"/>
    </source>
</evidence>
<evidence type="ECO:0000313" key="5">
    <source>
        <dbReference type="Proteomes" id="UP000027665"/>
    </source>
</evidence>
<gene>
    <name evidence="4" type="ORF">EH55_03480</name>
</gene>
<dbReference type="Pfam" id="PF08486">
    <property type="entry name" value="SpoIID"/>
    <property type="match status" value="1"/>
</dbReference>
<sequence>MKKFIIITLLFLCAQAAEARDISVLIRQDVRQCSVAGTSYYITVADGGVTPEITGTFSLYANGASLSAGSVSYAMPATVSSRNPITIDGKSYRGKIVFESGYGGFNIVNVVDMEEYLKGVLKDEMSPAWPAEALKAQAVLARTFASGSKKHGRYDVCDKVHCQSYSGTKGESAAIVDAVNATGGEILKYGGAPAEIYYFAESGGCTASAKSAWNKNLPYLSAKPDPVPVNGPNAKWQAAFTMQQIASRLAAAGVPVGSISSLAPAGRDESGRVTSIEVTGSGGTNVVAAAKFRAALGASVVKSTLFEFSAAGGYTPQLKATPAAAEPKPQYRAPTAKADVAAMPEKDEEILYWMARNKIFTIQELVSMIGKDSEYPKFIAEGKRRMAARGQTEPPQQGAAARQPAVAPQADASPLSNAAASGYSVTIYGRGFGHGVGMPQWTAKALAENGWSYKQILDYYFPGTSLEKDCY</sequence>